<dbReference type="PANTHER" id="PTHR13677:SF0">
    <property type="entry name" value="LD41638P"/>
    <property type="match status" value="1"/>
</dbReference>
<sequence length="572" mass="64257">MPRANLILEDLTDDDSEVDLGSIRTASAFDTGRSQSSLSLSFDLPPSSPALSLKSAFGSPSSPELIKVLRPNTLSRSQTLPHAPQTEVKSRRRISGIEELEIDDDVLAKIRRWVLGIAIVDFDIDSGPVVNGIFPPLFLLPEESENIAFLAFPDSLQFDQGSQNHSFRIREHKFSVSSEKRPAPIDGYIYGFSHFSQRRDPASKRGYVQRSLVFLTHHPYPALFSSLSSIFGPLFSVHGLPMLETACHNIATWSDPTPGATVELGFLGSVLHVELPHYIDEQQLTECDPKFHILALSSPFLPPPVLLFEASLSHLWSIWECLVLYEPIFIFGSSPSQTSQAIWWLRDLLRPIPTAGDIRPYFTIHDRDYSALVNKLPPKSGLLLGVTNPFFERSCLHWPHVLSLGRRIPPNTATKNTTSTVAPGPLPGWKTKSHKRYISKDHALLKQLESACRGTEQERMSASWALRRHFYSRSNELLTPLTRYLNTLIPTPSEVAGHQRNSRLGPLRLKPFNTSAFFASLKIHGSTLPFRSTSKRREFYDRWLKTPSFGLWLAQQEQIVQGVLKQNLNVTA</sequence>
<dbReference type="GO" id="GO:0055037">
    <property type="term" value="C:recycling endosome"/>
    <property type="evidence" value="ECO:0007669"/>
    <property type="project" value="TreeGrafter"/>
</dbReference>
<evidence type="ECO:0000256" key="1">
    <source>
        <dbReference type="ARBA" id="ARBA00007159"/>
    </source>
</evidence>
<dbReference type="AlphaFoldDB" id="A0A9P7VRU9"/>
<evidence type="ECO:0000313" key="3">
    <source>
        <dbReference type="EMBL" id="KAG7444821.1"/>
    </source>
</evidence>
<feature type="domain" description="UDENN" evidence="2">
    <location>
        <begin position="115"/>
        <end position="554"/>
    </location>
</feature>
<dbReference type="EMBL" id="MU250539">
    <property type="protein sequence ID" value="KAG7444821.1"/>
    <property type="molecule type" value="Genomic_DNA"/>
</dbReference>
<dbReference type="InterPro" id="IPR037516">
    <property type="entry name" value="Tripartite_DENN"/>
</dbReference>
<name>A0A9P7VRU9_9AGAR</name>
<dbReference type="PANTHER" id="PTHR13677">
    <property type="entry name" value="LD41638P"/>
    <property type="match status" value="1"/>
</dbReference>
<dbReference type="RefSeq" id="XP_043038321.1">
    <property type="nucleotide sequence ID" value="XM_043190518.1"/>
</dbReference>
<reference evidence="3" key="1">
    <citation type="submission" date="2020-11" db="EMBL/GenBank/DDBJ databases">
        <title>Adaptations for nitrogen fixation in a non-lichenized fungal sporocarp promotes dispersal by wood-feeding termites.</title>
        <authorList>
            <consortium name="DOE Joint Genome Institute"/>
            <person name="Koch R.A."/>
            <person name="Yoon G."/>
            <person name="Arayal U."/>
            <person name="Lail K."/>
            <person name="Amirebrahimi M."/>
            <person name="Labutti K."/>
            <person name="Lipzen A."/>
            <person name="Riley R."/>
            <person name="Barry K."/>
            <person name="Henrissat B."/>
            <person name="Grigoriev I.V."/>
            <person name="Herr J.R."/>
            <person name="Aime M.C."/>
        </authorList>
    </citation>
    <scope>NUCLEOTIDE SEQUENCE</scope>
    <source>
        <strain evidence="3">MCA 3950</strain>
    </source>
</reference>
<gene>
    <name evidence="3" type="ORF">BT62DRAFT_995278</name>
</gene>
<keyword evidence="4" id="KW-1185">Reference proteome</keyword>
<accession>A0A9P7VRU9</accession>
<comment type="similarity">
    <text evidence="1">Belongs to the DENND6 family.</text>
</comment>
<organism evidence="3 4">
    <name type="scientific">Guyanagaster necrorhizus</name>
    <dbReference type="NCBI Taxonomy" id="856835"/>
    <lineage>
        <taxon>Eukaryota</taxon>
        <taxon>Fungi</taxon>
        <taxon>Dikarya</taxon>
        <taxon>Basidiomycota</taxon>
        <taxon>Agaricomycotina</taxon>
        <taxon>Agaricomycetes</taxon>
        <taxon>Agaricomycetidae</taxon>
        <taxon>Agaricales</taxon>
        <taxon>Marasmiineae</taxon>
        <taxon>Physalacriaceae</taxon>
        <taxon>Guyanagaster</taxon>
    </lineage>
</organism>
<evidence type="ECO:0000259" key="2">
    <source>
        <dbReference type="PROSITE" id="PS50211"/>
    </source>
</evidence>
<dbReference type="InterPro" id="IPR024224">
    <property type="entry name" value="DENND6"/>
</dbReference>
<dbReference type="Proteomes" id="UP000812287">
    <property type="component" value="Unassembled WGS sequence"/>
</dbReference>
<comment type="caution">
    <text evidence="3">The sequence shown here is derived from an EMBL/GenBank/DDBJ whole genome shotgun (WGS) entry which is preliminary data.</text>
</comment>
<protein>
    <submittedName>
        <fullName evidence="3">DUF1630-domain-containing protein</fullName>
    </submittedName>
</protein>
<dbReference type="GeneID" id="66112815"/>
<dbReference type="PROSITE" id="PS50211">
    <property type="entry name" value="DENN"/>
    <property type="match status" value="1"/>
</dbReference>
<dbReference type="OrthoDB" id="10265409at2759"/>
<evidence type="ECO:0000313" key="4">
    <source>
        <dbReference type="Proteomes" id="UP000812287"/>
    </source>
</evidence>
<proteinExistence type="inferred from homology"/>
<dbReference type="GO" id="GO:0005085">
    <property type="term" value="F:guanyl-nucleotide exchange factor activity"/>
    <property type="evidence" value="ECO:0007669"/>
    <property type="project" value="InterPro"/>
</dbReference>